<dbReference type="GO" id="GO:0016787">
    <property type="term" value="F:hydrolase activity"/>
    <property type="evidence" value="ECO:0007669"/>
    <property type="project" value="UniProtKB-KW"/>
</dbReference>
<dbReference type="Pfam" id="PF17677">
    <property type="entry name" value="Glyco_hydro38C2"/>
    <property type="match status" value="1"/>
</dbReference>
<dbReference type="RefSeq" id="WP_277531962.1">
    <property type="nucleotide sequence ID" value="NZ_JAPDIA010000003.1"/>
</dbReference>
<sequence>MTALRPAPDGGDGIELRLVNLAEGPRTGTIELRLPLTSVEETGLDGSPLASLQPERLPDGLRLSVTLGAKEIRTVRLR</sequence>
<evidence type="ECO:0000259" key="1">
    <source>
        <dbReference type="Pfam" id="PF17677"/>
    </source>
</evidence>
<reference evidence="2" key="1">
    <citation type="submission" date="2022-10" db="EMBL/GenBank/DDBJ databases">
        <title>Comparative genomic analysis of Cohnella hashimotonis sp. nov., isolated from the International Space Station.</title>
        <authorList>
            <person name="Simpson A."/>
            <person name="Venkateswaran K."/>
        </authorList>
    </citation>
    <scope>NUCLEOTIDE SEQUENCE</scope>
    <source>
        <strain evidence="2">DSM 28161</strain>
    </source>
</reference>
<keyword evidence="2" id="KW-0378">Hydrolase</keyword>
<dbReference type="Proteomes" id="UP001153404">
    <property type="component" value="Unassembled WGS sequence"/>
</dbReference>
<dbReference type="AlphaFoldDB" id="A0A9X4KSA1"/>
<evidence type="ECO:0000313" key="2">
    <source>
        <dbReference type="EMBL" id="MDG0810246.1"/>
    </source>
</evidence>
<feature type="domain" description="Glycosyl hydrolases family 38 C-terminal" evidence="1">
    <location>
        <begin position="2"/>
        <end position="75"/>
    </location>
</feature>
<organism evidence="2 3">
    <name type="scientific">Cohnella rhizosphaerae</name>
    <dbReference type="NCBI Taxonomy" id="1457232"/>
    <lineage>
        <taxon>Bacteria</taxon>
        <taxon>Bacillati</taxon>
        <taxon>Bacillota</taxon>
        <taxon>Bacilli</taxon>
        <taxon>Bacillales</taxon>
        <taxon>Paenibacillaceae</taxon>
        <taxon>Cohnella</taxon>
    </lineage>
</organism>
<name>A0A9X4KSA1_9BACL</name>
<keyword evidence="3" id="KW-1185">Reference proteome</keyword>
<dbReference type="EMBL" id="JAPDIA010000003">
    <property type="protein sequence ID" value="MDG0810246.1"/>
    <property type="molecule type" value="Genomic_DNA"/>
</dbReference>
<gene>
    <name evidence="2" type="ORF">OMP40_13500</name>
</gene>
<proteinExistence type="predicted"/>
<protein>
    <submittedName>
        <fullName evidence="2">Glycosyl hydrolase-related protein</fullName>
    </submittedName>
</protein>
<accession>A0A9X4KSA1</accession>
<dbReference type="InterPro" id="IPR041147">
    <property type="entry name" value="GH38_C"/>
</dbReference>
<comment type="caution">
    <text evidence="2">The sequence shown here is derived from an EMBL/GenBank/DDBJ whole genome shotgun (WGS) entry which is preliminary data.</text>
</comment>
<evidence type="ECO:0000313" key="3">
    <source>
        <dbReference type="Proteomes" id="UP001153404"/>
    </source>
</evidence>